<organism evidence="3 4">
    <name type="scientific">Pycnococcus provasolii</name>
    <dbReference type="NCBI Taxonomy" id="41880"/>
    <lineage>
        <taxon>Eukaryota</taxon>
        <taxon>Viridiplantae</taxon>
        <taxon>Chlorophyta</taxon>
        <taxon>Pseudoscourfieldiophyceae</taxon>
        <taxon>Pseudoscourfieldiales</taxon>
        <taxon>Pycnococcaceae</taxon>
        <taxon>Pycnococcus</taxon>
    </lineage>
</organism>
<sequence>MRGKKPSGGRWSSAFQGYDNHDNVRDPSGEYGNEGGGYDDNHDGYDGAGYVDNYHAPSGPGGAGGGYRSDPRARGGGAGSWNSNAHATTSAPFTRCPPDTVAYFEELANHLDSLTHQPRRNDDNDDNDDDDDDDDDEADQPQMLLQNALEECKGRAVSVATDPQCSRAMERLMKNANAESAAQLIAAIVDESDHAGADVATHACGSRVLEAALNAIARNENPDTLSKDAINAIDKIIHTATQNAGTWLRSVPGSYLLRTLMRTVGVPSTSPSASAPASASADGHSAAATLQPCHPSMLQHLANAVADLPLTFRRSVVISPHGSAAMQALIQSHGPNASSIAARLLAGPPKDEADAVTIAHADVRRWSNDKAASRFVECAIRALRSDDADTMLIAPDGAFHGQLEAMAKHASGNFVVQALLATCAAPEAVEIASAEIVPIAASLLFRNGGKEVDTVGARIMRALVDCCGRSATKRREVLRAVVEAAAAAASSASKGKSGDESSQPQADADAAVRKLLGMMPNDRLPDRIPPAACALLASMLCYPPNIANRLMTTVAALPANTIVAMAKDNAGSALLECLLDPSRTPASTGTPEMRQPLPKALYRTISEAMSGGACVALAMSPSGSRVLEALYVTGKLPIQEQVVDAVSRARVQVGRAPHGRHMLKKLGVDAYVRSPEAWRKGLKAREAMAAALLQDGGGVDNGDTSAGEKPKKKRRKT</sequence>
<feature type="compositionally biased region" description="Basic and acidic residues" evidence="2">
    <location>
        <begin position="19"/>
        <end position="28"/>
    </location>
</feature>
<dbReference type="GO" id="GO:0030688">
    <property type="term" value="C:preribosome, small subunit precursor"/>
    <property type="evidence" value="ECO:0007669"/>
    <property type="project" value="TreeGrafter"/>
</dbReference>
<dbReference type="GO" id="GO:0000480">
    <property type="term" value="P:endonucleolytic cleavage in 5'-ETS of tricistronic rRNA transcript (SSU-rRNA, 5.8S rRNA, LSU-rRNA)"/>
    <property type="evidence" value="ECO:0007669"/>
    <property type="project" value="TreeGrafter"/>
</dbReference>
<keyword evidence="4" id="KW-1185">Reference proteome</keyword>
<dbReference type="AlphaFoldDB" id="A0A830H6X0"/>
<dbReference type="SUPFAM" id="SSF48371">
    <property type="entry name" value="ARM repeat"/>
    <property type="match status" value="2"/>
</dbReference>
<dbReference type="Pfam" id="PF22493">
    <property type="entry name" value="PUF_NOP9"/>
    <property type="match status" value="1"/>
</dbReference>
<feature type="region of interest" description="Disordered" evidence="2">
    <location>
        <begin position="1"/>
        <end position="95"/>
    </location>
</feature>
<name>A0A830H6X0_9CHLO</name>
<evidence type="ECO:0000313" key="3">
    <source>
        <dbReference type="EMBL" id="GHP02976.1"/>
    </source>
</evidence>
<feature type="region of interest" description="Disordered" evidence="2">
    <location>
        <begin position="112"/>
        <end position="139"/>
    </location>
</feature>
<dbReference type="InterPro" id="IPR040000">
    <property type="entry name" value="NOP9"/>
</dbReference>
<dbReference type="GO" id="GO:0030686">
    <property type="term" value="C:90S preribosome"/>
    <property type="evidence" value="ECO:0007669"/>
    <property type="project" value="TreeGrafter"/>
</dbReference>
<protein>
    <recommendedName>
        <fullName evidence="5">PUM-HD domain-containing protein</fullName>
    </recommendedName>
</protein>
<feature type="compositionally biased region" description="Polar residues" evidence="2">
    <location>
        <begin position="80"/>
        <end position="92"/>
    </location>
</feature>
<dbReference type="InterPro" id="IPR016024">
    <property type="entry name" value="ARM-type_fold"/>
</dbReference>
<dbReference type="Proteomes" id="UP000660262">
    <property type="component" value="Unassembled WGS sequence"/>
</dbReference>
<evidence type="ECO:0000256" key="2">
    <source>
        <dbReference type="SAM" id="MobiDB-lite"/>
    </source>
</evidence>
<dbReference type="GO" id="GO:0000447">
    <property type="term" value="P:endonucleolytic cleavage in ITS1 to separate SSU-rRNA from 5.8S rRNA and LSU-rRNA from tricistronic rRNA transcript (SSU-rRNA, 5.8S rRNA, LSU-rRNA)"/>
    <property type="evidence" value="ECO:0007669"/>
    <property type="project" value="TreeGrafter"/>
</dbReference>
<dbReference type="EMBL" id="BNJQ01000004">
    <property type="protein sequence ID" value="GHP02976.1"/>
    <property type="molecule type" value="Genomic_DNA"/>
</dbReference>
<reference evidence="3" key="1">
    <citation type="submission" date="2020-10" db="EMBL/GenBank/DDBJ databases">
        <title>Unveiling of a novel bifunctional photoreceptor, Dualchrome1, isolated from a cosmopolitan green alga.</title>
        <authorList>
            <person name="Suzuki S."/>
            <person name="Kawachi M."/>
        </authorList>
    </citation>
    <scope>NUCLEOTIDE SEQUENCE</scope>
    <source>
        <strain evidence="3">NIES 2893</strain>
    </source>
</reference>
<proteinExistence type="predicted"/>
<dbReference type="OrthoDB" id="392571at2759"/>
<keyword evidence="1" id="KW-0677">Repeat</keyword>
<dbReference type="InterPro" id="IPR011989">
    <property type="entry name" value="ARM-like"/>
</dbReference>
<comment type="caution">
    <text evidence="3">The sequence shown here is derived from an EMBL/GenBank/DDBJ whole genome shotgun (WGS) entry which is preliminary data.</text>
</comment>
<dbReference type="GO" id="GO:0000472">
    <property type="term" value="P:endonucleolytic cleavage to generate mature 5'-end of SSU-rRNA from (SSU-rRNA, 5.8S rRNA, LSU-rRNA)"/>
    <property type="evidence" value="ECO:0007669"/>
    <property type="project" value="TreeGrafter"/>
</dbReference>
<dbReference type="GO" id="GO:0005730">
    <property type="term" value="C:nucleolus"/>
    <property type="evidence" value="ECO:0007669"/>
    <property type="project" value="TreeGrafter"/>
</dbReference>
<dbReference type="GO" id="GO:0003723">
    <property type="term" value="F:RNA binding"/>
    <property type="evidence" value="ECO:0007669"/>
    <property type="project" value="InterPro"/>
</dbReference>
<evidence type="ECO:0000313" key="4">
    <source>
        <dbReference type="Proteomes" id="UP000660262"/>
    </source>
</evidence>
<dbReference type="Gene3D" id="1.25.10.10">
    <property type="entry name" value="Leucine-rich Repeat Variant"/>
    <property type="match status" value="1"/>
</dbReference>
<dbReference type="InterPro" id="IPR001313">
    <property type="entry name" value="Pumilio_RNA-bd_rpt"/>
</dbReference>
<dbReference type="GO" id="GO:0000056">
    <property type="term" value="P:ribosomal small subunit export from nucleus"/>
    <property type="evidence" value="ECO:0007669"/>
    <property type="project" value="TreeGrafter"/>
</dbReference>
<dbReference type="SMART" id="SM00025">
    <property type="entry name" value="Pumilio"/>
    <property type="match status" value="4"/>
</dbReference>
<dbReference type="PANTHER" id="PTHR13102:SF0">
    <property type="entry name" value="NUCLEOLAR PROTEIN 9"/>
    <property type="match status" value="1"/>
</dbReference>
<accession>A0A830H6X0</accession>
<feature type="region of interest" description="Disordered" evidence="2">
    <location>
        <begin position="694"/>
        <end position="717"/>
    </location>
</feature>
<gene>
    <name evidence="3" type="ORF">PPROV_000173100</name>
</gene>
<feature type="compositionally biased region" description="Acidic residues" evidence="2">
    <location>
        <begin position="123"/>
        <end position="139"/>
    </location>
</feature>
<dbReference type="PANTHER" id="PTHR13102">
    <property type="entry name" value="NUCLEOLAR PROTEIN 9"/>
    <property type="match status" value="1"/>
</dbReference>
<evidence type="ECO:0008006" key="5">
    <source>
        <dbReference type="Google" id="ProtNLM"/>
    </source>
</evidence>
<evidence type="ECO:0000256" key="1">
    <source>
        <dbReference type="ARBA" id="ARBA00022737"/>
    </source>
</evidence>